<gene>
    <name evidence="2" type="ORF">DPMN_182109</name>
</gene>
<dbReference type="EMBL" id="JAIWYP010000010">
    <property type="protein sequence ID" value="KAH3747680.1"/>
    <property type="molecule type" value="Genomic_DNA"/>
</dbReference>
<evidence type="ECO:0000313" key="2">
    <source>
        <dbReference type="EMBL" id="KAH3747680.1"/>
    </source>
</evidence>
<keyword evidence="3" id="KW-1185">Reference proteome</keyword>
<evidence type="ECO:0000256" key="1">
    <source>
        <dbReference type="SAM" id="MobiDB-lite"/>
    </source>
</evidence>
<feature type="compositionally biased region" description="Basic residues" evidence="1">
    <location>
        <begin position="48"/>
        <end position="57"/>
    </location>
</feature>
<feature type="region of interest" description="Disordered" evidence="1">
    <location>
        <begin position="48"/>
        <end position="97"/>
    </location>
</feature>
<feature type="compositionally biased region" description="Basic residues" evidence="1">
    <location>
        <begin position="9"/>
        <end position="18"/>
    </location>
</feature>
<protein>
    <submittedName>
        <fullName evidence="2">Uncharacterized protein</fullName>
    </submittedName>
</protein>
<name>A0A9D4DFT0_DREPO</name>
<proteinExistence type="predicted"/>
<dbReference type="AlphaFoldDB" id="A0A9D4DFT0"/>
<comment type="caution">
    <text evidence="2">The sequence shown here is derived from an EMBL/GenBank/DDBJ whole genome shotgun (WGS) entry which is preliminary data.</text>
</comment>
<reference evidence="2" key="2">
    <citation type="submission" date="2020-11" db="EMBL/GenBank/DDBJ databases">
        <authorList>
            <person name="McCartney M.A."/>
            <person name="Auch B."/>
            <person name="Kono T."/>
            <person name="Mallez S."/>
            <person name="Becker A."/>
            <person name="Gohl D.M."/>
            <person name="Silverstein K.A.T."/>
            <person name="Koren S."/>
            <person name="Bechman K.B."/>
            <person name="Herman A."/>
            <person name="Abrahante J.E."/>
            <person name="Garbe J."/>
        </authorList>
    </citation>
    <scope>NUCLEOTIDE SEQUENCE</scope>
    <source>
        <strain evidence="2">Duluth1</strain>
        <tissue evidence="2">Whole animal</tissue>
    </source>
</reference>
<reference evidence="2" key="1">
    <citation type="journal article" date="2019" name="bioRxiv">
        <title>The Genome of the Zebra Mussel, Dreissena polymorpha: A Resource for Invasive Species Research.</title>
        <authorList>
            <person name="McCartney M.A."/>
            <person name="Auch B."/>
            <person name="Kono T."/>
            <person name="Mallez S."/>
            <person name="Zhang Y."/>
            <person name="Obille A."/>
            <person name="Becker A."/>
            <person name="Abrahante J.E."/>
            <person name="Garbe J."/>
            <person name="Badalamenti J.P."/>
            <person name="Herman A."/>
            <person name="Mangelson H."/>
            <person name="Liachko I."/>
            <person name="Sullivan S."/>
            <person name="Sone E.D."/>
            <person name="Koren S."/>
            <person name="Silverstein K.A.T."/>
            <person name="Beckman K.B."/>
            <person name="Gohl D.M."/>
        </authorList>
    </citation>
    <scope>NUCLEOTIDE SEQUENCE</scope>
    <source>
        <strain evidence="2">Duluth1</strain>
        <tissue evidence="2">Whole animal</tissue>
    </source>
</reference>
<sequence>MTHPFDRYKHLKRIKQQQRKREINKKYYEKAKGNKITSKCPSAVLKRNQRQRNKLKQNKLNEKKARHREYQRRYETKKKEKQHRNLISPPDYSNRMARSCGIGRLRKLLPASPSQRTQLMASYLKTKSPYVHNFKDVFQCSSDESQSA</sequence>
<evidence type="ECO:0000313" key="3">
    <source>
        <dbReference type="Proteomes" id="UP000828390"/>
    </source>
</evidence>
<feature type="region of interest" description="Disordered" evidence="1">
    <location>
        <begin position="1"/>
        <end position="21"/>
    </location>
</feature>
<organism evidence="2 3">
    <name type="scientific">Dreissena polymorpha</name>
    <name type="common">Zebra mussel</name>
    <name type="synonym">Mytilus polymorpha</name>
    <dbReference type="NCBI Taxonomy" id="45954"/>
    <lineage>
        <taxon>Eukaryota</taxon>
        <taxon>Metazoa</taxon>
        <taxon>Spiralia</taxon>
        <taxon>Lophotrochozoa</taxon>
        <taxon>Mollusca</taxon>
        <taxon>Bivalvia</taxon>
        <taxon>Autobranchia</taxon>
        <taxon>Heteroconchia</taxon>
        <taxon>Euheterodonta</taxon>
        <taxon>Imparidentia</taxon>
        <taxon>Neoheterodontei</taxon>
        <taxon>Myida</taxon>
        <taxon>Dreissenoidea</taxon>
        <taxon>Dreissenidae</taxon>
        <taxon>Dreissena</taxon>
    </lineage>
</organism>
<accession>A0A9D4DFT0</accession>
<dbReference type="Proteomes" id="UP000828390">
    <property type="component" value="Unassembled WGS sequence"/>
</dbReference>